<dbReference type="RefSeq" id="WP_066410943.1">
    <property type="nucleotide sequence ID" value="NZ_CP018866.1"/>
</dbReference>
<keyword evidence="3" id="KW-1003">Cell membrane</keyword>
<evidence type="ECO:0000256" key="3">
    <source>
        <dbReference type="ARBA" id="ARBA00022475"/>
    </source>
</evidence>
<dbReference type="Proteomes" id="UP000215224">
    <property type="component" value="Chromosome"/>
</dbReference>
<feature type="transmembrane region" description="Helical" evidence="7">
    <location>
        <begin position="59"/>
        <end position="80"/>
    </location>
</feature>
<dbReference type="STRING" id="1314751.GCA_001591425_00175"/>
<keyword evidence="4 7" id="KW-0812">Transmembrane</keyword>
<keyword evidence="6 7" id="KW-0472">Membrane</keyword>
<feature type="transmembrane region" description="Helical" evidence="7">
    <location>
        <begin position="33"/>
        <end position="53"/>
    </location>
</feature>
<evidence type="ECO:0000256" key="5">
    <source>
        <dbReference type="ARBA" id="ARBA00022989"/>
    </source>
</evidence>
<protein>
    <recommendedName>
        <fullName evidence="8">YetF C-terminal domain-containing protein</fullName>
    </recommendedName>
</protein>
<evidence type="ECO:0000313" key="9">
    <source>
        <dbReference type="EMBL" id="AST91857.1"/>
    </source>
</evidence>
<dbReference type="Pfam" id="PF04239">
    <property type="entry name" value="DUF421"/>
    <property type="match status" value="1"/>
</dbReference>
<dbReference type="KEGG" id="bcoh:BC6307_11500"/>
<gene>
    <name evidence="9" type="ORF">BC6307_11500</name>
</gene>
<keyword evidence="5 7" id="KW-1133">Transmembrane helix</keyword>
<feature type="domain" description="YetF C-terminal" evidence="8">
    <location>
        <begin position="81"/>
        <end position="212"/>
    </location>
</feature>
<dbReference type="InterPro" id="IPR007353">
    <property type="entry name" value="DUF421"/>
</dbReference>
<evidence type="ECO:0000256" key="1">
    <source>
        <dbReference type="ARBA" id="ARBA00004651"/>
    </source>
</evidence>
<evidence type="ECO:0000259" key="8">
    <source>
        <dbReference type="Pfam" id="PF04239"/>
    </source>
</evidence>
<dbReference type="Pfam" id="PF07870">
    <property type="entry name" value="DUF1657"/>
    <property type="match status" value="1"/>
</dbReference>
<keyword evidence="10" id="KW-1185">Reference proteome</keyword>
<evidence type="ECO:0000313" key="10">
    <source>
        <dbReference type="Proteomes" id="UP000215224"/>
    </source>
</evidence>
<dbReference type="PANTHER" id="PTHR34582:SF7">
    <property type="entry name" value="UPF0702 TRANSMEMBRANE PROTEIN YDFS"/>
    <property type="match status" value="1"/>
</dbReference>
<feature type="transmembrane region" description="Helical" evidence="7">
    <location>
        <begin position="7"/>
        <end position="26"/>
    </location>
</feature>
<evidence type="ECO:0000256" key="4">
    <source>
        <dbReference type="ARBA" id="ARBA00022692"/>
    </source>
</evidence>
<dbReference type="EMBL" id="CP018866">
    <property type="protein sequence ID" value="AST91857.1"/>
    <property type="molecule type" value="Genomic_DNA"/>
</dbReference>
<proteinExistence type="inferred from homology"/>
<sequence length="284" mass="31809">MPGWVEVLLKTFVVIVLFFAITKLVGKKKVGDLGLFEFLTSITIAGLSAFIIIADRPFIHGIISILLIGLVLFLIDLFALKSKKFHDFTKGNGTVLIKDGKILEDNLKKEKLTTDELLSSLRQKNIFKYADVEFAILEATGDVSVFPKKEMLPLTPKLLNIKVAEEKEPYTVIQDGKIVEDSLGKSGKNRQWLQTELDKLGVLLENIYVGQVDSYGELTIDLYDDTITVPSPQQRPLLLAMLKKCAADLEGFALATDNKEAKEMFEKNKNKLNNAIKKVESYLK</sequence>
<organism evidence="9 10">
    <name type="scientific">Sutcliffiella cohnii</name>
    <dbReference type="NCBI Taxonomy" id="33932"/>
    <lineage>
        <taxon>Bacteria</taxon>
        <taxon>Bacillati</taxon>
        <taxon>Bacillota</taxon>
        <taxon>Bacilli</taxon>
        <taxon>Bacillales</taxon>
        <taxon>Bacillaceae</taxon>
        <taxon>Sutcliffiella</taxon>
    </lineage>
</organism>
<evidence type="ECO:0000256" key="6">
    <source>
        <dbReference type="ARBA" id="ARBA00023136"/>
    </source>
</evidence>
<comment type="similarity">
    <text evidence="2">Belongs to the UPF0702 family.</text>
</comment>
<evidence type="ECO:0000256" key="7">
    <source>
        <dbReference type="SAM" id="Phobius"/>
    </source>
</evidence>
<evidence type="ECO:0000256" key="2">
    <source>
        <dbReference type="ARBA" id="ARBA00006448"/>
    </source>
</evidence>
<dbReference type="PANTHER" id="PTHR34582">
    <property type="entry name" value="UPF0702 TRANSMEMBRANE PROTEIN YCAP"/>
    <property type="match status" value="1"/>
</dbReference>
<dbReference type="AlphaFoldDB" id="A0A223KR44"/>
<dbReference type="InterPro" id="IPR023090">
    <property type="entry name" value="UPF0702_alpha/beta_dom_sf"/>
</dbReference>
<accession>A0A223KR44</accession>
<dbReference type="InterPro" id="IPR012452">
    <property type="entry name" value="DUF1657"/>
</dbReference>
<dbReference type="GO" id="GO:0005886">
    <property type="term" value="C:plasma membrane"/>
    <property type="evidence" value="ECO:0007669"/>
    <property type="project" value="UniProtKB-SubCell"/>
</dbReference>
<reference evidence="9 10" key="1">
    <citation type="submission" date="2016-12" db="EMBL/GenBank/DDBJ databases">
        <title>The whole genome sequencing and assembly of Bacillus cohnii DSM 6307T strain.</title>
        <authorList>
            <person name="Lee Y.-J."/>
            <person name="Yi H."/>
            <person name="Bahn Y.-S."/>
            <person name="Kim J.F."/>
            <person name="Lee D.-W."/>
        </authorList>
    </citation>
    <scope>NUCLEOTIDE SEQUENCE [LARGE SCALE GENOMIC DNA]</scope>
    <source>
        <strain evidence="9 10">DSM 6307</strain>
    </source>
</reference>
<comment type="subcellular location">
    <subcellularLocation>
        <location evidence="1">Cell membrane</location>
        <topology evidence="1">Multi-pass membrane protein</topology>
    </subcellularLocation>
</comment>
<dbReference type="Gene3D" id="3.30.240.20">
    <property type="entry name" value="bsu07140 like domains"/>
    <property type="match status" value="2"/>
</dbReference>
<name>A0A223KR44_9BACI</name>